<comment type="catalytic activity">
    <reaction evidence="1">
        <text>Release of an N-terminal tripeptide from a polypeptide.</text>
        <dbReference type="EC" id="3.4.14.10"/>
    </reaction>
</comment>
<dbReference type="FunFam" id="3.40.50.200:FF:000015">
    <property type="entry name" value="Tripeptidyl peptidase A"/>
    <property type="match status" value="1"/>
</dbReference>
<gene>
    <name evidence="18" type="ORF">EDB92DRAFT_1955189</name>
</gene>
<dbReference type="Gene3D" id="3.40.50.200">
    <property type="entry name" value="Peptidase S8/S53 domain"/>
    <property type="match status" value="1"/>
</dbReference>
<dbReference type="CDD" id="cd04056">
    <property type="entry name" value="Peptidases_S53"/>
    <property type="match status" value="1"/>
</dbReference>
<evidence type="ECO:0000256" key="3">
    <source>
        <dbReference type="ARBA" id="ARBA00004239"/>
    </source>
</evidence>
<reference evidence="18" key="1">
    <citation type="submission" date="2022-01" db="EMBL/GenBank/DDBJ databases">
        <title>Comparative genomics reveals a dynamic genome evolution in the ectomycorrhizal milk-cap (Lactarius) mushrooms.</title>
        <authorList>
            <consortium name="DOE Joint Genome Institute"/>
            <person name="Lebreton A."/>
            <person name="Tang N."/>
            <person name="Kuo A."/>
            <person name="LaButti K."/>
            <person name="Drula E."/>
            <person name="Barry K."/>
            <person name="Clum A."/>
            <person name="Lipzen A."/>
            <person name="Mousain D."/>
            <person name="Ng V."/>
            <person name="Wang R."/>
            <person name="Wang X."/>
            <person name="Dai Y."/>
            <person name="Henrissat B."/>
            <person name="Grigoriev I.V."/>
            <person name="Guerin-Laguette A."/>
            <person name="Yu F."/>
            <person name="Martin F.M."/>
        </authorList>
    </citation>
    <scope>NUCLEOTIDE SEQUENCE</scope>
    <source>
        <strain evidence="18">QP</strain>
    </source>
</reference>
<evidence type="ECO:0000256" key="5">
    <source>
        <dbReference type="ARBA" id="ARBA00022525"/>
    </source>
</evidence>
<feature type="signal peptide" evidence="16">
    <location>
        <begin position="1"/>
        <end position="21"/>
    </location>
</feature>
<keyword evidence="9 15" id="KW-0378">Hydrolase</keyword>
<evidence type="ECO:0000256" key="15">
    <source>
        <dbReference type="PROSITE-ProRule" id="PRU01032"/>
    </source>
</evidence>
<dbReference type="InterPro" id="IPR023828">
    <property type="entry name" value="Peptidase_S8_Ser-AS"/>
</dbReference>
<dbReference type="InterPro" id="IPR036852">
    <property type="entry name" value="Peptidase_S8/S53_dom_sf"/>
</dbReference>
<dbReference type="Pfam" id="PF09286">
    <property type="entry name" value="Pro-kuma_activ"/>
    <property type="match status" value="1"/>
</dbReference>
<evidence type="ECO:0000256" key="16">
    <source>
        <dbReference type="SAM" id="SignalP"/>
    </source>
</evidence>
<dbReference type="InterPro" id="IPR015366">
    <property type="entry name" value="S53_propep"/>
</dbReference>
<evidence type="ECO:0000313" key="18">
    <source>
        <dbReference type="EMBL" id="KAH8979412.1"/>
    </source>
</evidence>
<proteinExistence type="predicted"/>
<name>A0AAD4L5W9_9AGAM</name>
<feature type="active site" description="Charge relay system" evidence="15">
    <location>
        <position position="296"/>
    </location>
</feature>
<dbReference type="EMBL" id="JAKELL010000173">
    <property type="protein sequence ID" value="KAH8979412.1"/>
    <property type="molecule type" value="Genomic_DNA"/>
</dbReference>
<dbReference type="InterPro" id="IPR030400">
    <property type="entry name" value="Sedolisin_dom"/>
</dbReference>
<dbReference type="SUPFAM" id="SSF52743">
    <property type="entry name" value="Subtilisin-like"/>
    <property type="match status" value="1"/>
</dbReference>
<sequence length="572" mass="62183">MFIHPLSVFSVLASGIINCLAATPLEPRWDDVRTKHAWGAVPEHWETLGHPAAGTTIDLHIALEPQRKNAVIDALYEVSYPRSPKYGAHLSSEQLADIVAPHPDTLTLVNSWLKHHGVHPSSVSRSHGGGWLTVADVSMSQANSILGASYQLYRHAKTNETAIRTISYGLPVELHSHVKSVAPTTYFSSPGMLRHTPRLRRWAGTLGRGLSRRDDIESVTPSFLRWLYKTEGYEPAAIDRNKLGVAGFIGDSPSPLDLRLFMTAYRTDAVTATFNVFLINGGRYDPNTPSVEGNIDIQYTGAMAFPTPLTYYSTGSEAGTDPYLSWLNFMLSLDDNELPRTISTSYGGFEETLPPDLAESVCELYAQLGVRGVSVLFSTGDFGVGHDCTDSSGNIRFRVMFPASCPWVTSVGGTMDYPEVAASLSGGGFSNLFSRPAYQGRAVPTYLENLGSRYDGLYNANGRGIPDISAQAHQCVFVHRVEDYTGKGTSIAVPIAAGIVSLLNDYRLSKGRTPLGFLNYWLYDFGIANLGLNDIISGSNPGCNTDGFTASTGWDPVTGLGTLDFVELIHEL</sequence>
<dbReference type="Proteomes" id="UP001201163">
    <property type="component" value="Unassembled WGS sequence"/>
</dbReference>
<comment type="caution">
    <text evidence="18">The sequence shown here is derived from an EMBL/GenBank/DDBJ whole genome shotgun (WGS) entry which is preliminary data.</text>
</comment>
<feature type="active site" description="Charge relay system" evidence="15">
    <location>
        <position position="490"/>
    </location>
</feature>
<organism evidence="18 19">
    <name type="scientific">Lactarius akahatsu</name>
    <dbReference type="NCBI Taxonomy" id="416441"/>
    <lineage>
        <taxon>Eukaryota</taxon>
        <taxon>Fungi</taxon>
        <taxon>Dikarya</taxon>
        <taxon>Basidiomycota</taxon>
        <taxon>Agaricomycotina</taxon>
        <taxon>Agaricomycetes</taxon>
        <taxon>Russulales</taxon>
        <taxon>Russulaceae</taxon>
        <taxon>Lactarius</taxon>
    </lineage>
</organism>
<comment type="function">
    <text evidence="2">Secreted tripeptidyl-peptidase which degrades proteins at acidic pHs and is involved in virulence.</text>
</comment>
<keyword evidence="12" id="KW-0843">Virulence</keyword>
<evidence type="ECO:0000256" key="2">
    <source>
        <dbReference type="ARBA" id="ARBA00002451"/>
    </source>
</evidence>
<dbReference type="PANTHER" id="PTHR14218">
    <property type="entry name" value="PROTEASE S8 TRIPEPTIDYL PEPTIDASE I CLN2"/>
    <property type="match status" value="1"/>
</dbReference>
<keyword evidence="19" id="KW-1185">Reference proteome</keyword>
<dbReference type="EC" id="3.4.14.10" evidence="4"/>
<dbReference type="InterPro" id="IPR050819">
    <property type="entry name" value="Tripeptidyl-peptidase_I"/>
</dbReference>
<keyword evidence="14" id="KW-0325">Glycoprotein</keyword>
<evidence type="ECO:0000256" key="4">
    <source>
        <dbReference type="ARBA" id="ARBA00012462"/>
    </source>
</evidence>
<dbReference type="GO" id="GO:0006508">
    <property type="term" value="P:proteolysis"/>
    <property type="evidence" value="ECO:0007669"/>
    <property type="project" value="UniProtKB-KW"/>
</dbReference>
<dbReference type="AlphaFoldDB" id="A0AAD4L5W9"/>
<dbReference type="SUPFAM" id="SSF54897">
    <property type="entry name" value="Protease propeptides/inhibitors"/>
    <property type="match status" value="1"/>
</dbReference>
<evidence type="ECO:0000256" key="9">
    <source>
        <dbReference type="ARBA" id="ARBA00022801"/>
    </source>
</evidence>
<feature type="domain" description="Peptidase S53" evidence="17">
    <location>
        <begin position="218"/>
        <end position="572"/>
    </location>
</feature>
<protein>
    <recommendedName>
        <fullName evidence="4">tripeptidyl-peptidase II</fullName>
        <ecNumber evidence="4">3.4.14.10</ecNumber>
    </recommendedName>
</protein>
<dbReference type="PANTHER" id="PTHR14218:SF15">
    <property type="entry name" value="TRIPEPTIDYL-PEPTIDASE 1"/>
    <property type="match status" value="1"/>
</dbReference>
<feature type="binding site" evidence="15">
    <location>
        <position position="553"/>
    </location>
    <ligand>
        <name>Ca(2+)</name>
        <dbReference type="ChEBI" id="CHEBI:29108"/>
    </ligand>
</feature>
<dbReference type="GO" id="GO:0008240">
    <property type="term" value="F:tripeptidyl-peptidase activity"/>
    <property type="evidence" value="ECO:0007669"/>
    <property type="project" value="UniProtKB-EC"/>
</dbReference>
<dbReference type="PROSITE" id="PS00138">
    <property type="entry name" value="SUBTILASE_SER"/>
    <property type="match status" value="1"/>
</dbReference>
<feature type="binding site" evidence="15">
    <location>
        <position position="534"/>
    </location>
    <ligand>
        <name>Ca(2+)</name>
        <dbReference type="ChEBI" id="CHEBI:29108"/>
    </ligand>
</feature>
<evidence type="ECO:0000256" key="12">
    <source>
        <dbReference type="ARBA" id="ARBA00023026"/>
    </source>
</evidence>
<evidence type="ECO:0000259" key="17">
    <source>
        <dbReference type="PROSITE" id="PS51695"/>
    </source>
</evidence>
<evidence type="ECO:0000256" key="6">
    <source>
        <dbReference type="ARBA" id="ARBA00022670"/>
    </source>
</evidence>
<evidence type="ECO:0000256" key="14">
    <source>
        <dbReference type="ARBA" id="ARBA00023180"/>
    </source>
</evidence>
<dbReference type="GO" id="GO:0046872">
    <property type="term" value="F:metal ion binding"/>
    <property type="evidence" value="ECO:0007669"/>
    <property type="project" value="UniProtKB-UniRule"/>
</dbReference>
<keyword evidence="6 15" id="KW-0645">Protease</keyword>
<feature type="chain" id="PRO_5042119446" description="tripeptidyl-peptidase II" evidence="16">
    <location>
        <begin position="22"/>
        <end position="572"/>
    </location>
</feature>
<accession>A0AAD4L5W9</accession>
<feature type="binding site" evidence="15">
    <location>
        <position position="555"/>
    </location>
    <ligand>
        <name>Ca(2+)</name>
        <dbReference type="ChEBI" id="CHEBI:29108"/>
    </ligand>
</feature>
<keyword evidence="11 15" id="KW-0106">Calcium</keyword>
<feature type="active site" description="Charge relay system" evidence="15">
    <location>
        <position position="292"/>
    </location>
</feature>
<evidence type="ECO:0000256" key="10">
    <source>
        <dbReference type="ARBA" id="ARBA00022825"/>
    </source>
</evidence>
<dbReference type="GO" id="GO:0005576">
    <property type="term" value="C:extracellular region"/>
    <property type="evidence" value="ECO:0007669"/>
    <property type="project" value="UniProtKB-SubCell"/>
</dbReference>
<keyword evidence="5" id="KW-0964">Secreted</keyword>
<comment type="cofactor">
    <cofactor evidence="15">
        <name>Ca(2+)</name>
        <dbReference type="ChEBI" id="CHEBI:29108"/>
    </cofactor>
    <text evidence="15">Binds 1 Ca(2+) ion per subunit.</text>
</comment>
<keyword evidence="7 15" id="KW-0479">Metal-binding</keyword>
<dbReference type="PROSITE" id="PS51695">
    <property type="entry name" value="SEDOLISIN"/>
    <property type="match status" value="1"/>
</dbReference>
<evidence type="ECO:0000256" key="8">
    <source>
        <dbReference type="ARBA" id="ARBA00022729"/>
    </source>
</evidence>
<keyword evidence="8 16" id="KW-0732">Signal</keyword>
<keyword evidence="10 15" id="KW-0720">Serine protease</keyword>
<comment type="subcellular location">
    <subcellularLocation>
        <location evidence="3">Secreted</location>
        <location evidence="3">Extracellular space</location>
    </subcellularLocation>
</comment>
<dbReference type="SMART" id="SM00944">
    <property type="entry name" value="Pro-kuma_activ"/>
    <property type="match status" value="1"/>
</dbReference>
<feature type="binding site" evidence="15">
    <location>
        <position position="535"/>
    </location>
    <ligand>
        <name>Ca(2+)</name>
        <dbReference type="ChEBI" id="CHEBI:29108"/>
    </ligand>
</feature>
<evidence type="ECO:0000256" key="11">
    <source>
        <dbReference type="ARBA" id="ARBA00022837"/>
    </source>
</evidence>
<evidence type="ECO:0000256" key="7">
    <source>
        <dbReference type="ARBA" id="ARBA00022723"/>
    </source>
</evidence>
<dbReference type="CDD" id="cd11377">
    <property type="entry name" value="Pro-peptidase_S53"/>
    <property type="match status" value="1"/>
</dbReference>
<dbReference type="GO" id="GO:0004252">
    <property type="term" value="F:serine-type endopeptidase activity"/>
    <property type="evidence" value="ECO:0007669"/>
    <property type="project" value="UniProtKB-UniRule"/>
</dbReference>
<evidence type="ECO:0000256" key="13">
    <source>
        <dbReference type="ARBA" id="ARBA00023145"/>
    </source>
</evidence>
<keyword evidence="13" id="KW-0865">Zymogen</keyword>
<evidence type="ECO:0000256" key="1">
    <source>
        <dbReference type="ARBA" id="ARBA00001910"/>
    </source>
</evidence>
<evidence type="ECO:0000313" key="19">
    <source>
        <dbReference type="Proteomes" id="UP001201163"/>
    </source>
</evidence>